<keyword evidence="4" id="KW-1185">Reference proteome</keyword>
<evidence type="ECO:0000313" key="3">
    <source>
        <dbReference type="EMBL" id="KUO04679.1"/>
    </source>
</evidence>
<evidence type="ECO:0000259" key="1">
    <source>
        <dbReference type="Pfam" id="PF01548"/>
    </source>
</evidence>
<protein>
    <submittedName>
        <fullName evidence="3">Uncharacterized protein</fullName>
    </submittedName>
</protein>
<dbReference type="GO" id="GO:0004803">
    <property type="term" value="F:transposase activity"/>
    <property type="evidence" value="ECO:0007669"/>
    <property type="project" value="InterPro"/>
</dbReference>
<comment type="caution">
    <text evidence="3">The sequence shown here is derived from an EMBL/GenBank/DDBJ whole genome shotgun (WGS) entry which is preliminary data.</text>
</comment>
<dbReference type="Pfam" id="PF01548">
    <property type="entry name" value="DEDD_Tnp_IS110"/>
    <property type="match status" value="1"/>
</dbReference>
<organism evidence="3 4">
    <name type="scientific">Streptomyces caeruleatus</name>
    <dbReference type="NCBI Taxonomy" id="661399"/>
    <lineage>
        <taxon>Bacteria</taxon>
        <taxon>Bacillati</taxon>
        <taxon>Actinomycetota</taxon>
        <taxon>Actinomycetes</taxon>
        <taxon>Kitasatosporales</taxon>
        <taxon>Streptomycetaceae</taxon>
        <taxon>Streptomyces</taxon>
    </lineage>
</organism>
<dbReference type="InterPro" id="IPR003346">
    <property type="entry name" value="Transposase_20"/>
</dbReference>
<sequence length="337" mass="36960">MAAALDERGRKLGTLTVPTTSAGNQSLLAWARSLGETVRGFALEGTGSYGASLTRHLLTAGEFVVEATRPRRDRQASRNDGKSDFMDALRAAKALLAEDLDIAPKHRDGDVEVLRLLLIAKRSAVKARTQAVNAMRAILVTAPDELRNRLRGTSKDELIERCLRLRPAAEGLEAAAKRTLRHLARRCRMLTEEADQVDAEVAEIVRRAAPELLELHGVGTGTAATLLVAAGDNPTRMRSEASFAHMAGVAPLPTGSGLTSGRHRLNRGGNRQANNALWTVVVTRMRTDERTQKYLARRTAEGKSKKEIVRCLKRYVAREIYRTLLARYRRPSALAST</sequence>
<dbReference type="AlphaFoldDB" id="A0A101U641"/>
<feature type="domain" description="Transposase IS116/IS110/IS902 C-terminal" evidence="2">
    <location>
        <begin position="211"/>
        <end position="295"/>
    </location>
</feature>
<dbReference type="GO" id="GO:0006313">
    <property type="term" value="P:DNA transposition"/>
    <property type="evidence" value="ECO:0007669"/>
    <property type="project" value="InterPro"/>
</dbReference>
<dbReference type="Proteomes" id="UP000053429">
    <property type="component" value="Unassembled WGS sequence"/>
</dbReference>
<reference evidence="3 4" key="1">
    <citation type="submission" date="2015-10" db="EMBL/GenBank/DDBJ databases">
        <title>Draft genome sequence of Streptomyces caeruleatus NRRL B-24802, type strain for the species Streptomyces caeruleatus.</title>
        <authorList>
            <person name="Ruckert C."/>
            <person name="Winkler A."/>
            <person name="Kalinowski J."/>
            <person name="Kampfer P."/>
            <person name="Glaeser S."/>
        </authorList>
    </citation>
    <scope>NUCLEOTIDE SEQUENCE [LARGE SCALE GENOMIC DNA]</scope>
    <source>
        <strain evidence="3 4">NRRL B-24802</strain>
    </source>
</reference>
<dbReference type="InterPro" id="IPR002525">
    <property type="entry name" value="Transp_IS110-like_N"/>
</dbReference>
<dbReference type="Pfam" id="PF02371">
    <property type="entry name" value="Transposase_20"/>
    <property type="match status" value="1"/>
</dbReference>
<dbReference type="GO" id="GO:0003677">
    <property type="term" value="F:DNA binding"/>
    <property type="evidence" value="ECO:0007669"/>
    <property type="project" value="InterPro"/>
</dbReference>
<feature type="domain" description="Transposase IS110-like N-terminal" evidence="1">
    <location>
        <begin position="2"/>
        <end position="140"/>
    </location>
</feature>
<accession>A0A101U641</accession>
<dbReference type="InterPro" id="IPR047650">
    <property type="entry name" value="Transpos_IS110"/>
</dbReference>
<evidence type="ECO:0000259" key="2">
    <source>
        <dbReference type="Pfam" id="PF02371"/>
    </source>
</evidence>
<evidence type="ECO:0000313" key="4">
    <source>
        <dbReference type="Proteomes" id="UP000053429"/>
    </source>
</evidence>
<gene>
    <name evidence="3" type="ORF">AQJ67_10240</name>
</gene>
<proteinExistence type="predicted"/>
<dbReference type="NCBIfam" id="NF033542">
    <property type="entry name" value="transpos_IS110"/>
    <property type="match status" value="1"/>
</dbReference>
<dbReference type="EMBL" id="LMWY01000011">
    <property type="protein sequence ID" value="KUO04679.1"/>
    <property type="molecule type" value="Genomic_DNA"/>
</dbReference>
<name>A0A101U641_9ACTN</name>
<dbReference type="PANTHER" id="PTHR33055">
    <property type="entry name" value="TRANSPOSASE FOR INSERTION SEQUENCE ELEMENT IS1111A"/>
    <property type="match status" value="1"/>
</dbReference>
<dbReference type="PANTHER" id="PTHR33055:SF16">
    <property type="entry name" value="TRANSPOSASE FOR INSERTION SEQUENCE ELEMENT IS1547"/>
    <property type="match status" value="1"/>
</dbReference>